<feature type="short sequence motif" description="DGA/G" evidence="4">
    <location>
        <begin position="374"/>
        <end position="376"/>
    </location>
</feature>
<dbReference type="GO" id="GO:0016298">
    <property type="term" value="F:lipase activity"/>
    <property type="evidence" value="ECO:0007669"/>
    <property type="project" value="UniProtKB-ARBA"/>
</dbReference>
<dbReference type="RefSeq" id="XP_067067341.1">
    <property type="nucleotide sequence ID" value="XM_067210675.1"/>
</dbReference>
<reference evidence="7 8" key="1">
    <citation type="submission" date="2016-10" db="EMBL/GenBank/DDBJ databases">
        <title>Reductive evolution of mitochondrial metabolism and differential evolution of invasion-related proteins in Cryptosporidium.</title>
        <authorList>
            <person name="Liu S."/>
            <person name="Roellig D.M."/>
            <person name="Guo Y."/>
            <person name="Li N."/>
            <person name="Frace M.A."/>
            <person name="Tang K."/>
            <person name="Zhang L."/>
            <person name="Feng Y."/>
            <person name="Xiao L."/>
        </authorList>
    </citation>
    <scope>NUCLEOTIDE SEQUENCE [LARGE SCALE GENOMIC DNA]</scope>
    <source>
        <strain evidence="7">30847</strain>
    </source>
</reference>
<feature type="chain" id="PRO_5013017991" evidence="5">
    <location>
        <begin position="23"/>
        <end position="529"/>
    </location>
</feature>
<sequence length="529" mass="60360">MISFKNLRIAILINFFLKFTYSDSLDITNSVADNFGNIEVNNTIFDSGKRNITFPSDLYNIEDSNISLINIEDIKNNATNFRGKSSTSKDILLNKMKRLSNITFVSNTGGVNETSLFKDSIISTPLCKAEPPPKFFIDTEENICYILLLSGGANRGAWQTGVLRGLLGKHMEFYNKTLRWDVVGGVSVGAILSLASLFYEPGDELNYITSLWDMWANVRQDFLSDCTLPIWKNIMKYLSHYVGTMINSKKKLRNSICNNYALKDYLSNRFGHLIPPYENKTYIEHKYYEYFKNHINNIESLKESSNKTPDFLKNDFKIRRREVVVSAVRYEDGQFISWNSSNHSIQDLINATWASTSVPGAFSPVQINGSFYMDGGIVMNMNILDSIKACYNLGLAKKQSDIVIDAIETYPDDFEVQTEKSENSEFPSFKNIIYRSFAILHSQVRGIRLLKNVLCRFPDINVRYYIAPTVEEYEMFPNSAFDGNNITGVFNMLRTGLKTGWNANFSQIYNCSFKNKLFSSSTATDIFVM</sequence>
<feature type="domain" description="PNPLA" evidence="6">
    <location>
        <begin position="147"/>
        <end position="387"/>
    </location>
</feature>
<dbReference type="GeneID" id="92364617"/>
<feature type="active site" description="Proton acceptor" evidence="4">
    <location>
        <position position="374"/>
    </location>
</feature>
<dbReference type="AlphaFoldDB" id="A0A1J4MLZ6"/>
<dbReference type="InterPro" id="IPR002641">
    <property type="entry name" value="PNPLA_dom"/>
</dbReference>
<dbReference type="Pfam" id="PF01734">
    <property type="entry name" value="Patatin"/>
    <property type="match status" value="1"/>
</dbReference>
<evidence type="ECO:0000313" key="7">
    <source>
        <dbReference type="EMBL" id="OII75071.1"/>
    </source>
</evidence>
<feature type="active site" description="Nucleophile" evidence="4">
    <location>
        <position position="187"/>
    </location>
</feature>
<evidence type="ECO:0000259" key="6">
    <source>
        <dbReference type="PROSITE" id="PS51635"/>
    </source>
</evidence>
<comment type="caution">
    <text evidence="4">Lacks conserved residue(s) required for the propagation of feature annotation.</text>
</comment>
<dbReference type="PROSITE" id="PS51635">
    <property type="entry name" value="PNPLA"/>
    <property type="match status" value="1"/>
</dbReference>
<evidence type="ECO:0000256" key="4">
    <source>
        <dbReference type="PROSITE-ProRule" id="PRU01161"/>
    </source>
</evidence>
<dbReference type="EMBL" id="LRBS01000091">
    <property type="protein sequence ID" value="OII75071.1"/>
    <property type="molecule type" value="Genomic_DNA"/>
</dbReference>
<evidence type="ECO:0000256" key="2">
    <source>
        <dbReference type="ARBA" id="ARBA00022963"/>
    </source>
</evidence>
<dbReference type="PANTHER" id="PTHR14226:SF29">
    <property type="entry name" value="NEUROPATHY TARGET ESTERASE SWS"/>
    <property type="match status" value="1"/>
</dbReference>
<dbReference type="SUPFAM" id="SSF52151">
    <property type="entry name" value="FabD/lysophospholipase-like"/>
    <property type="match status" value="1"/>
</dbReference>
<keyword evidence="2 4" id="KW-0442">Lipid degradation</keyword>
<dbReference type="Gene3D" id="3.40.1090.10">
    <property type="entry name" value="Cytosolic phospholipase A2 catalytic domain"/>
    <property type="match status" value="1"/>
</dbReference>
<evidence type="ECO:0000256" key="3">
    <source>
        <dbReference type="ARBA" id="ARBA00023098"/>
    </source>
</evidence>
<gene>
    <name evidence="7" type="ORF">cand_004320</name>
</gene>
<protein>
    <submittedName>
        <fullName evidence="7">Patatin-like phospholipase family protein</fullName>
    </submittedName>
</protein>
<evidence type="ECO:0000313" key="8">
    <source>
        <dbReference type="Proteomes" id="UP000186804"/>
    </source>
</evidence>
<dbReference type="InterPro" id="IPR050301">
    <property type="entry name" value="NTE"/>
</dbReference>
<comment type="caution">
    <text evidence="7">The sequence shown here is derived from an EMBL/GenBank/DDBJ whole genome shotgun (WGS) entry which is preliminary data.</text>
</comment>
<dbReference type="GO" id="GO:0052689">
    <property type="term" value="F:carboxylic ester hydrolase activity"/>
    <property type="evidence" value="ECO:0007669"/>
    <property type="project" value="UniProtKB-ARBA"/>
</dbReference>
<dbReference type="PANTHER" id="PTHR14226">
    <property type="entry name" value="NEUROPATHY TARGET ESTERASE/SWISS CHEESE D.MELANOGASTER"/>
    <property type="match status" value="1"/>
</dbReference>
<feature type="signal peptide" evidence="5">
    <location>
        <begin position="1"/>
        <end position="22"/>
    </location>
</feature>
<dbReference type="Proteomes" id="UP000186804">
    <property type="component" value="Unassembled WGS sequence"/>
</dbReference>
<feature type="short sequence motif" description="GXSXG" evidence="4">
    <location>
        <begin position="185"/>
        <end position="189"/>
    </location>
</feature>
<organism evidence="7 8">
    <name type="scientific">Cryptosporidium andersoni</name>
    <dbReference type="NCBI Taxonomy" id="117008"/>
    <lineage>
        <taxon>Eukaryota</taxon>
        <taxon>Sar</taxon>
        <taxon>Alveolata</taxon>
        <taxon>Apicomplexa</taxon>
        <taxon>Conoidasida</taxon>
        <taxon>Coccidia</taxon>
        <taxon>Eucoccidiorida</taxon>
        <taxon>Eimeriorina</taxon>
        <taxon>Cryptosporidiidae</taxon>
        <taxon>Cryptosporidium</taxon>
    </lineage>
</organism>
<accession>A0A1J4MLZ6</accession>
<keyword evidence="5" id="KW-0732">Signal</keyword>
<dbReference type="GO" id="GO:0016042">
    <property type="term" value="P:lipid catabolic process"/>
    <property type="evidence" value="ECO:0007669"/>
    <property type="project" value="UniProtKB-UniRule"/>
</dbReference>
<keyword evidence="3 4" id="KW-0443">Lipid metabolism</keyword>
<keyword evidence="8" id="KW-1185">Reference proteome</keyword>
<dbReference type="VEuPathDB" id="CryptoDB:cand_004320"/>
<proteinExistence type="predicted"/>
<name>A0A1J4MLZ6_9CRYT</name>
<evidence type="ECO:0000256" key="5">
    <source>
        <dbReference type="SAM" id="SignalP"/>
    </source>
</evidence>
<dbReference type="InterPro" id="IPR016035">
    <property type="entry name" value="Acyl_Trfase/lysoPLipase"/>
</dbReference>
<dbReference type="OrthoDB" id="17120at2759"/>
<evidence type="ECO:0000256" key="1">
    <source>
        <dbReference type="ARBA" id="ARBA00022801"/>
    </source>
</evidence>
<keyword evidence="1 4" id="KW-0378">Hydrolase</keyword>